<gene>
    <name evidence="2" type="ORF">MQC88_10765</name>
</gene>
<evidence type="ECO:0000313" key="2">
    <source>
        <dbReference type="EMBL" id="MCJ0826425.1"/>
    </source>
</evidence>
<dbReference type="InterPro" id="IPR054545">
    <property type="entry name" value="ApeI-like"/>
</dbReference>
<evidence type="ECO:0000313" key="3">
    <source>
        <dbReference type="Proteomes" id="UP001165423"/>
    </source>
</evidence>
<organism evidence="2 3">
    <name type="scientific">Cognatiluteimonas sedimenti</name>
    <dbReference type="NCBI Taxonomy" id="2927791"/>
    <lineage>
        <taxon>Bacteria</taxon>
        <taxon>Pseudomonadati</taxon>
        <taxon>Pseudomonadota</taxon>
        <taxon>Gammaproteobacteria</taxon>
        <taxon>Lysobacterales</taxon>
        <taxon>Lysobacteraceae</taxon>
        <taxon>Cognatiluteimonas</taxon>
    </lineage>
</organism>
<keyword evidence="3" id="KW-1185">Reference proteome</keyword>
<dbReference type="Proteomes" id="UP001165423">
    <property type="component" value="Unassembled WGS sequence"/>
</dbReference>
<dbReference type="EMBL" id="JALGCL010000003">
    <property type="protein sequence ID" value="MCJ0826425.1"/>
    <property type="molecule type" value="Genomic_DNA"/>
</dbReference>
<sequence length="91" mass="9796">MQFSIPSGHPSLPGHFPGRPIVPGVLLLERVLEAIEATHGPLGALRLPQVKFAQPLLPGEQARIELAGDAPRWRFRVCRGDALLASGEVCL</sequence>
<name>A0ABT0A607_9GAMM</name>
<protein>
    <recommendedName>
        <fullName evidence="1">ApeI dehydratase-like domain-containing protein</fullName>
    </recommendedName>
</protein>
<dbReference type="Pfam" id="PF22818">
    <property type="entry name" value="ApeI-like"/>
    <property type="match status" value="1"/>
</dbReference>
<proteinExistence type="predicted"/>
<accession>A0ABT0A607</accession>
<feature type="domain" description="ApeI dehydratase-like" evidence="1">
    <location>
        <begin position="2"/>
        <end position="87"/>
    </location>
</feature>
<dbReference type="Gene3D" id="3.10.129.10">
    <property type="entry name" value="Hotdog Thioesterase"/>
    <property type="match status" value="1"/>
</dbReference>
<comment type="caution">
    <text evidence="2">The sequence shown here is derived from an EMBL/GenBank/DDBJ whole genome shotgun (WGS) entry which is preliminary data.</text>
</comment>
<dbReference type="SUPFAM" id="SSF54637">
    <property type="entry name" value="Thioesterase/thiol ester dehydrase-isomerase"/>
    <property type="match status" value="1"/>
</dbReference>
<reference evidence="2 3" key="1">
    <citation type="submission" date="2022-03" db="EMBL/GenBank/DDBJ databases">
        <title>Luteimonas soily sp. nov., a novel bacterium isolated from the soil.</title>
        <authorList>
            <person name="Zhang X."/>
        </authorList>
    </citation>
    <scope>NUCLEOTIDE SEQUENCE [LARGE SCALE GENOMIC DNA]</scope>
    <source>
        <strain evidence="2 3">50</strain>
    </source>
</reference>
<evidence type="ECO:0000259" key="1">
    <source>
        <dbReference type="Pfam" id="PF22818"/>
    </source>
</evidence>
<dbReference type="RefSeq" id="WP_243321854.1">
    <property type="nucleotide sequence ID" value="NZ_JALGCL010000003.1"/>
</dbReference>
<dbReference type="InterPro" id="IPR029069">
    <property type="entry name" value="HotDog_dom_sf"/>
</dbReference>